<feature type="transmembrane region" description="Helical" evidence="1">
    <location>
        <begin position="319"/>
        <end position="339"/>
    </location>
</feature>
<feature type="transmembrane region" description="Helical" evidence="1">
    <location>
        <begin position="221"/>
        <end position="237"/>
    </location>
</feature>
<dbReference type="Proteomes" id="UP000737171">
    <property type="component" value="Unassembled WGS sequence"/>
</dbReference>
<dbReference type="PANTHER" id="PTHR36927">
    <property type="entry name" value="BLR4337 PROTEIN"/>
    <property type="match status" value="1"/>
</dbReference>
<dbReference type="InterPro" id="IPR050623">
    <property type="entry name" value="Glucan_succinyl_AcylTrfase"/>
</dbReference>
<reference evidence="3 4" key="1">
    <citation type="submission" date="2020-05" db="EMBL/GenBank/DDBJ databases">
        <title>Aquincola sp. isolate from soil.</title>
        <authorList>
            <person name="Han J."/>
            <person name="Kim D.-U."/>
        </authorList>
    </citation>
    <scope>NUCLEOTIDE SEQUENCE [LARGE SCALE GENOMIC DNA]</scope>
    <source>
        <strain evidence="3 4">S2</strain>
    </source>
</reference>
<sequence>MSTNTPRLHALDNLRAVMMWLGVVIHVVVMHTVGRSPLPWHDRATTPLADFLMAFIHSFRMPVFFIVAGFFVAMLAQQRGPGGMLKHRFRRIAVPFLVFWPLVLITTMVMVLLYVHNAHHGRFGIDEALAPRVPGKPLLNTMHLWFLYLLWWLAVLTAGWQWVSRRLPAAVAQTAPRLLQRLISRWWGPVVLTLPLVLASLGHPYGILAPQGSLLPHWSEWLHNGLFFAAGVVLYGARETLLPLYTRHAWACLAAGLPFFLASGAIVGLAQQGRALPHSEAWTAFAYNLTSWLWSAALIGLFLRYLPRRRPLLAYLSDSAYWVYIVHFPLTVLFGALLYDAPLGALPKMLANITLTTAACLLTYQAIVRGRWIGRLLNGAARPVPPLTAGKLVDQKAT</sequence>
<feature type="transmembrane region" description="Helical" evidence="1">
    <location>
        <begin position="345"/>
        <end position="367"/>
    </location>
</feature>
<feature type="transmembrane region" description="Helical" evidence="1">
    <location>
        <begin position="12"/>
        <end position="31"/>
    </location>
</feature>
<name>A0ABX2EMK2_9BURK</name>
<keyword evidence="3" id="KW-0012">Acyltransferase</keyword>
<dbReference type="EMBL" id="JABRWJ010000007">
    <property type="protein sequence ID" value="NRF69904.1"/>
    <property type="molecule type" value="Genomic_DNA"/>
</dbReference>
<comment type="caution">
    <text evidence="3">The sequence shown here is derived from an EMBL/GenBank/DDBJ whole genome shotgun (WGS) entry which is preliminary data.</text>
</comment>
<feature type="transmembrane region" description="Helical" evidence="1">
    <location>
        <begin position="249"/>
        <end position="269"/>
    </location>
</feature>
<keyword evidence="3" id="KW-0808">Transferase</keyword>
<keyword evidence="4" id="KW-1185">Reference proteome</keyword>
<feature type="transmembrane region" description="Helical" evidence="1">
    <location>
        <begin position="51"/>
        <end position="75"/>
    </location>
</feature>
<feature type="transmembrane region" description="Helical" evidence="1">
    <location>
        <begin position="183"/>
        <end position="201"/>
    </location>
</feature>
<dbReference type="PANTHER" id="PTHR36927:SF1">
    <property type="entry name" value="MDO-LIKE PROTEIN"/>
    <property type="match status" value="1"/>
</dbReference>
<dbReference type="Pfam" id="PF01757">
    <property type="entry name" value="Acyl_transf_3"/>
    <property type="match status" value="1"/>
</dbReference>
<dbReference type="RefSeq" id="WP_173127747.1">
    <property type="nucleotide sequence ID" value="NZ_JABRWJ010000007.1"/>
</dbReference>
<evidence type="ECO:0000313" key="3">
    <source>
        <dbReference type="EMBL" id="NRF69904.1"/>
    </source>
</evidence>
<accession>A0ABX2EMK2</accession>
<feature type="transmembrane region" description="Helical" evidence="1">
    <location>
        <begin position="96"/>
        <end position="115"/>
    </location>
</feature>
<organism evidence="3 4">
    <name type="scientific">Pseudaquabacterium terrae</name>
    <dbReference type="NCBI Taxonomy" id="2732868"/>
    <lineage>
        <taxon>Bacteria</taxon>
        <taxon>Pseudomonadati</taxon>
        <taxon>Pseudomonadota</taxon>
        <taxon>Betaproteobacteria</taxon>
        <taxon>Burkholderiales</taxon>
        <taxon>Sphaerotilaceae</taxon>
        <taxon>Pseudaquabacterium</taxon>
    </lineage>
</organism>
<feature type="domain" description="Acyltransferase 3" evidence="2">
    <location>
        <begin position="9"/>
        <end position="363"/>
    </location>
</feature>
<feature type="transmembrane region" description="Helical" evidence="1">
    <location>
        <begin position="145"/>
        <end position="163"/>
    </location>
</feature>
<proteinExistence type="predicted"/>
<evidence type="ECO:0000313" key="4">
    <source>
        <dbReference type="Proteomes" id="UP000737171"/>
    </source>
</evidence>
<feature type="transmembrane region" description="Helical" evidence="1">
    <location>
        <begin position="289"/>
        <end position="307"/>
    </location>
</feature>
<keyword evidence="1" id="KW-1133">Transmembrane helix</keyword>
<dbReference type="InterPro" id="IPR002656">
    <property type="entry name" value="Acyl_transf_3_dom"/>
</dbReference>
<evidence type="ECO:0000256" key="1">
    <source>
        <dbReference type="SAM" id="Phobius"/>
    </source>
</evidence>
<gene>
    <name evidence="3" type="ORF">HLB44_23135</name>
</gene>
<keyword evidence="1" id="KW-0812">Transmembrane</keyword>
<protein>
    <submittedName>
        <fullName evidence="3">Acyltransferase family protein</fullName>
    </submittedName>
</protein>
<keyword evidence="1" id="KW-0472">Membrane</keyword>
<evidence type="ECO:0000259" key="2">
    <source>
        <dbReference type="Pfam" id="PF01757"/>
    </source>
</evidence>
<dbReference type="GO" id="GO:0016746">
    <property type="term" value="F:acyltransferase activity"/>
    <property type="evidence" value="ECO:0007669"/>
    <property type="project" value="UniProtKB-KW"/>
</dbReference>